<evidence type="ECO:0000313" key="3">
    <source>
        <dbReference type="Proteomes" id="UP000766629"/>
    </source>
</evidence>
<feature type="signal peptide" evidence="1">
    <location>
        <begin position="1"/>
        <end position="24"/>
    </location>
</feature>
<proteinExistence type="predicted"/>
<name>A0ABS7NDI9_9RHOB</name>
<dbReference type="RefSeq" id="WP_222507572.1">
    <property type="nucleotide sequence ID" value="NZ_JAHVJA010000002.1"/>
</dbReference>
<dbReference type="EMBL" id="JAHVJA010000002">
    <property type="protein sequence ID" value="MBY6138804.1"/>
    <property type="molecule type" value="Genomic_DNA"/>
</dbReference>
<protein>
    <recommendedName>
        <fullName evidence="4">17 kDa surface antigen</fullName>
    </recommendedName>
</protein>
<keyword evidence="3" id="KW-1185">Reference proteome</keyword>
<comment type="caution">
    <text evidence="2">The sequence shown here is derived from an EMBL/GenBank/DDBJ whole genome shotgun (WGS) entry which is preliminary data.</text>
</comment>
<evidence type="ECO:0000256" key="1">
    <source>
        <dbReference type="SAM" id="SignalP"/>
    </source>
</evidence>
<sequence>MRPGFLLSTLPFVCALALPHPAAAGGPSIKVQDKGNQYKYEYKDHRCQFKYHLKYGKGDAKTSTKGDCSQIARFPQFAPPAAYARGGRRPAPQPASWPSCNSQALGRLLGGAAGTAAGARLGNGDTVTIAAGTVLGALLGGEIGRRLGADDHRCIGSALEYAGPGQVFDFSNPQSGLAYALRPLERSSRGGTACRSFDARFDGGHWRRGLACREGGEWRIVSLD</sequence>
<keyword evidence="1" id="KW-0732">Signal</keyword>
<gene>
    <name evidence="2" type="ORF">KUV26_05080</name>
</gene>
<accession>A0ABS7NDI9</accession>
<dbReference type="Proteomes" id="UP000766629">
    <property type="component" value="Unassembled WGS sequence"/>
</dbReference>
<evidence type="ECO:0008006" key="4">
    <source>
        <dbReference type="Google" id="ProtNLM"/>
    </source>
</evidence>
<evidence type="ECO:0000313" key="2">
    <source>
        <dbReference type="EMBL" id="MBY6138804.1"/>
    </source>
</evidence>
<feature type="chain" id="PRO_5047331019" description="17 kDa surface antigen" evidence="1">
    <location>
        <begin position="25"/>
        <end position="224"/>
    </location>
</feature>
<reference evidence="2 3" key="1">
    <citation type="submission" date="2021-06" db="EMBL/GenBank/DDBJ databases">
        <title>50 bacteria genomes isolated from Dapeng, Shenzhen, China.</title>
        <authorList>
            <person name="Zheng W."/>
            <person name="Yu S."/>
            <person name="Huang Y."/>
        </authorList>
    </citation>
    <scope>NUCLEOTIDE SEQUENCE [LARGE SCALE GENOMIC DNA]</scope>
    <source>
        <strain evidence="2 3">DP1N14-2</strain>
    </source>
</reference>
<organism evidence="2 3">
    <name type="scientific">Leisingera daeponensis</name>
    <dbReference type="NCBI Taxonomy" id="405746"/>
    <lineage>
        <taxon>Bacteria</taxon>
        <taxon>Pseudomonadati</taxon>
        <taxon>Pseudomonadota</taxon>
        <taxon>Alphaproteobacteria</taxon>
        <taxon>Rhodobacterales</taxon>
        <taxon>Roseobacteraceae</taxon>
        <taxon>Leisingera</taxon>
    </lineage>
</organism>